<accession>A0ACC0SPL5</accession>
<organism evidence="1 2">
    <name type="scientific">Populus trichocarpa</name>
    <name type="common">Western balsam poplar</name>
    <name type="synonym">Populus balsamifera subsp. trichocarpa</name>
    <dbReference type="NCBI Taxonomy" id="3694"/>
    <lineage>
        <taxon>Eukaryota</taxon>
        <taxon>Viridiplantae</taxon>
        <taxon>Streptophyta</taxon>
        <taxon>Embryophyta</taxon>
        <taxon>Tracheophyta</taxon>
        <taxon>Spermatophyta</taxon>
        <taxon>Magnoliopsida</taxon>
        <taxon>eudicotyledons</taxon>
        <taxon>Gunneridae</taxon>
        <taxon>Pentapetalae</taxon>
        <taxon>rosids</taxon>
        <taxon>fabids</taxon>
        <taxon>Malpighiales</taxon>
        <taxon>Salicaceae</taxon>
        <taxon>Saliceae</taxon>
        <taxon>Populus</taxon>
    </lineage>
</organism>
<protein>
    <submittedName>
        <fullName evidence="1">Uncharacterized protein</fullName>
    </submittedName>
</protein>
<evidence type="ECO:0000313" key="1">
    <source>
        <dbReference type="EMBL" id="KAI9391186.1"/>
    </source>
</evidence>
<sequence length="101" mass="11116">MESSSSQMKSVAIFPSQQQQCCLHQHRNSGGRSSFQQKKRHLLLRPSTTIRSTSQRGVALVIFPSPAEHQLLPATTAVSSWVAIHNNCLSLAMVADIPPQH</sequence>
<keyword evidence="2" id="KW-1185">Reference proteome</keyword>
<evidence type="ECO:0000313" key="2">
    <source>
        <dbReference type="Proteomes" id="UP000006729"/>
    </source>
</evidence>
<name>A0ACC0SPL5_POPTR</name>
<gene>
    <name evidence="1" type="ORF">POPTR_007G057701v4</name>
</gene>
<proteinExistence type="predicted"/>
<dbReference type="Proteomes" id="UP000006729">
    <property type="component" value="Chromosome 7"/>
</dbReference>
<comment type="caution">
    <text evidence="1">The sequence shown here is derived from an EMBL/GenBank/DDBJ whole genome shotgun (WGS) entry which is preliminary data.</text>
</comment>
<dbReference type="EMBL" id="CM009296">
    <property type="protein sequence ID" value="KAI9391186.1"/>
    <property type="molecule type" value="Genomic_DNA"/>
</dbReference>
<reference evidence="1 2" key="1">
    <citation type="journal article" date="2006" name="Science">
        <title>The genome of black cottonwood, Populus trichocarpa (Torr. &amp; Gray).</title>
        <authorList>
            <person name="Tuskan G.A."/>
            <person name="Difazio S."/>
            <person name="Jansson S."/>
            <person name="Bohlmann J."/>
            <person name="Grigoriev I."/>
            <person name="Hellsten U."/>
            <person name="Putnam N."/>
            <person name="Ralph S."/>
            <person name="Rombauts S."/>
            <person name="Salamov A."/>
            <person name="Schein J."/>
            <person name="Sterck L."/>
            <person name="Aerts A."/>
            <person name="Bhalerao R.R."/>
            <person name="Bhalerao R.P."/>
            <person name="Blaudez D."/>
            <person name="Boerjan W."/>
            <person name="Brun A."/>
            <person name="Brunner A."/>
            <person name="Busov V."/>
            <person name="Campbell M."/>
            <person name="Carlson J."/>
            <person name="Chalot M."/>
            <person name="Chapman J."/>
            <person name="Chen G.L."/>
            <person name="Cooper D."/>
            <person name="Coutinho P.M."/>
            <person name="Couturier J."/>
            <person name="Covert S."/>
            <person name="Cronk Q."/>
            <person name="Cunningham R."/>
            <person name="Davis J."/>
            <person name="Degroeve S."/>
            <person name="Dejardin A."/>
            <person name="Depamphilis C."/>
            <person name="Detter J."/>
            <person name="Dirks B."/>
            <person name="Dubchak I."/>
            <person name="Duplessis S."/>
            <person name="Ehlting J."/>
            <person name="Ellis B."/>
            <person name="Gendler K."/>
            <person name="Goodstein D."/>
            <person name="Gribskov M."/>
            <person name="Grimwood J."/>
            <person name="Groover A."/>
            <person name="Gunter L."/>
            <person name="Hamberger B."/>
            <person name="Heinze B."/>
            <person name="Helariutta Y."/>
            <person name="Henrissat B."/>
            <person name="Holligan D."/>
            <person name="Holt R."/>
            <person name="Huang W."/>
            <person name="Islam-Faridi N."/>
            <person name="Jones S."/>
            <person name="Jones-Rhoades M."/>
            <person name="Jorgensen R."/>
            <person name="Joshi C."/>
            <person name="Kangasjarvi J."/>
            <person name="Karlsson J."/>
            <person name="Kelleher C."/>
            <person name="Kirkpatrick R."/>
            <person name="Kirst M."/>
            <person name="Kohler A."/>
            <person name="Kalluri U."/>
            <person name="Larimer F."/>
            <person name="Leebens-Mack J."/>
            <person name="Leple J.C."/>
            <person name="Locascio P."/>
            <person name="Lou Y."/>
            <person name="Lucas S."/>
            <person name="Martin F."/>
            <person name="Montanini B."/>
            <person name="Napoli C."/>
            <person name="Nelson D.R."/>
            <person name="Nelson C."/>
            <person name="Nieminen K."/>
            <person name="Nilsson O."/>
            <person name="Pereda V."/>
            <person name="Peter G."/>
            <person name="Philippe R."/>
            <person name="Pilate G."/>
            <person name="Poliakov A."/>
            <person name="Razumovskaya J."/>
            <person name="Richardson P."/>
            <person name="Rinaldi C."/>
            <person name="Ritland K."/>
            <person name="Rouze P."/>
            <person name="Ryaboy D."/>
            <person name="Schmutz J."/>
            <person name="Schrader J."/>
            <person name="Segerman B."/>
            <person name="Shin H."/>
            <person name="Siddiqui A."/>
            <person name="Sterky F."/>
            <person name="Terry A."/>
            <person name="Tsai C.J."/>
            <person name="Uberbacher E."/>
            <person name="Unneberg P."/>
            <person name="Vahala J."/>
            <person name="Wall K."/>
            <person name="Wessler S."/>
            <person name="Yang G."/>
            <person name="Yin T."/>
            <person name="Douglas C."/>
            <person name="Marra M."/>
            <person name="Sandberg G."/>
            <person name="Van de Peer Y."/>
            <person name="Rokhsar D."/>
        </authorList>
    </citation>
    <scope>NUCLEOTIDE SEQUENCE [LARGE SCALE GENOMIC DNA]</scope>
    <source>
        <strain evidence="2">cv. Nisqually</strain>
    </source>
</reference>